<feature type="domain" description="Bacterial repeat" evidence="1">
    <location>
        <begin position="11"/>
        <end position="86"/>
    </location>
</feature>
<evidence type="ECO:0000313" key="2">
    <source>
        <dbReference type="EMBL" id="GAG56085.1"/>
    </source>
</evidence>
<evidence type="ECO:0000259" key="1">
    <source>
        <dbReference type="Pfam" id="PF18998"/>
    </source>
</evidence>
<name>X0YJE5_9ZZZZ</name>
<gene>
    <name evidence="2" type="ORF">S01H4_11580</name>
</gene>
<dbReference type="InterPro" id="IPR044060">
    <property type="entry name" value="Bacterial_rp_domain"/>
</dbReference>
<feature type="non-terminal residue" evidence="2">
    <location>
        <position position="284"/>
    </location>
</feature>
<reference evidence="2" key="1">
    <citation type="journal article" date="2014" name="Front. Microbiol.">
        <title>High frequency of phylogenetically diverse reductive dehalogenase-homologous genes in deep subseafloor sedimentary metagenomes.</title>
        <authorList>
            <person name="Kawai M."/>
            <person name="Futagami T."/>
            <person name="Toyoda A."/>
            <person name="Takaki Y."/>
            <person name="Nishi S."/>
            <person name="Hori S."/>
            <person name="Arai W."/>
            <person name="Tsubouchi T."/>
            <person name="Morono Y."/>
            <person name="Uchiyama I."/>
            <person name="Ito T."/>
            <person name="Fujiyama A."/>
            <person name="Inagaki F."/>
            <person name="Takami H."/>
        </authorList>
    </citation>
    <scope>NUCLEOTIDE SEQUENCE</scope>
    <source>
        <strain evidence="2">Expedition CK06-06</strain>
    </source>
</reference>
<feature type="non-terminal residue" evidence="2">
    <location>
        <position position="1"/>
    </location>
</feature>
<protein>
    <recommendedName>
        <fullName evidence="1">Bacterial repeat domain-containing protein</fullName>
    </recommendedName>
</protein>
<accession>X0YJE5</accession>
<dbReference type="AlphaFoldDB" id="X0YJE5"/>
<proteinExistence type="predicted"/>
<comment type="caution">
    <text evidence="2">The sequence shown here is derived from an EMBL/GenBank/DDBJ whole genome shotgun (WGS) entry which is preliminary data.</text>
</comment>
<dbReference type="EMBL" id="BART01004718">
    <property type="protein sequence ID" value="GAG56085.1"/>
    <property type="molecule type" value="Genomic_DNA"/>
</dbReference>
<sequence>NGTVEVVSAQYNLTITSTAGGSVTTPGEGTFTYNSSEVVALVAAADTGYSFVNWTGNVGTIADVNSATTNITMSGNYSITANFAAAAVSIGLNVTPQDTTVGFNENFNVTICIDDSVGQSYDGVAIRLVYNTSYVTATGVIDAGTFDFVLIPGTINNTWNATHGLVKYDAISLMAGPLNISNPVITVNFTSNSSNSGISGLDFIYIPADAATSITSGGSDILNWTYVFNGTVEVVSAQYNLTITSTAGGSVTTPGEGTFTYNSSEVVALVATADTGYSFINWTG</sequence>
<dbReference type="Pfam" id="PF18998">
    <property type="entry name" value="Flg_new_2"/>
    <property type="match status" value="2"/>
</dbReference>
<feature type="domain" description="Bacterial repeat" evidence="1">
    <location>
        <begin position="239"/>
        <end position="284"/>
    </location>
</feature>
<organism evidence="2">
    <name type="scientific">marine sediment metagenome</name>
    <dbReference type="NCBI Taxonomy" id="412755"/>
    <lineage>
        <taxon>unclassified sequences</taxon>
        <taxon>metagenomes</taxon>
        <taxon>ecological metagenomes</taxon>
    </lineage>
</organism>